<gene>
    <name evidence="1" type="ORF">UU14_C0007G0024</name>
</gene>
<dbReference type="Proteomes" id="UP000034664">
    <property type="component" value="Unassembled WGS sequence"/>
</dbReference>
<proteinExistence type="predicted"/>
<organism evidence="1 2">
    <name type="scientific">Candidatus Roizmanbacteria bacterium GW2011_GWB1_40_7</name>
    <dbReference type="NCBI Taxonomy" id="1618482"/>
    <lineage>
        <taxon>Bacteria</taxon>
        <taxon>Candidatus Roizmaniibacteriota</taxon>
    </lineage>
</organism>
<dbReference type="EMBL" id="LBZM01000007">
    <property type="protein sequence ID" value="KKR72343.1"/>
    <property type="molecule type" value="Genomic_DNA"/>
</dbReference>
<dbReference type="AlphaFoldDB" id="A0A0G0T5P8"/>
<sequence length="92" mass="10334">MSLRLLIHQMTYRCHICGKASSGPKSYQPYRTGTTAGMGGGPYTYRQSTSEEKVEWSEPTNLWRCKRCGKWTCYDHFVPKGTGSLCAECSKG</sequence>
<evidence type="ECO:0000313" key="1">
    <source>
        <dbReference type="EMBL" id="KKR72343.1"/>
    </source>
</evidence>
<evidence type="ECO:0000313" key="2">
    <source>
        <dbReference type="Proteomes" id="UP000034664"/>
    </source>
</evidence>
<reference evidence="1 2" key="1">
    <citation type="journal article" date="2015" name="Nature">
        <title>rRNA introns, odd ribosomes, and small enigmatic genomes across a large radiation of phyla.</title>
        <authorList>
            <person name="Brown C.T."/>
            <person name="Hug L.A."/>
            <person name="Thomas B.C."/>
            <person name="Sharon I."/>
            <person name="Castelle C.J."/>
            <person name="Singh A."/>
            <person name="Wilkins M.J."/>
            <person name="Williams K.H."/>
            <person name="Banfield J.F."/>
        </authorList>
    </citation>
    <scope>NUCLEOTIDE SEQUENCE [LARGE SCALE GENOMIC DNA]</scope>
</reference>
<name>A0A0G0T5P8_9BACT</name>
<protein>
    <submittedName>
        <fullName evidence="1">Uncharacterized protein</fullName>
    </submittedName>
</protein>
<comment type="caution">
    <text evidence="1">The sequence shown here is derived from an EMBL/GenBank/DDBJ whole genome shotgun (WGS) entry which is preliminary data.</text>
</comment>
<accession>A0A0G0T5P8</accession>